<sequence length="57" mass="6683">MGITHTIADAKILKKRVPDLLRMHRLPLSWFKFGSGRKRFQGTSAITYHIILHWPKL</sequence>
<evidence type="ECO:0000313" key="2">
    <source>
        <dbReference type="Proteomes" id="UP000000442"/>
    </source>
</evidence>
<keyword evidence="2" id="KW-1185">Reference proteome</keyword>
<accession>C0QBJ7</accession>
<dbReference type="AlphaFoldDB" id="C0QBJ7"/>
<proteinExistence type="predicted"/>
<reference evidence="1 2" key="1">
    <citation type="journal article" date="2009" name="Environ. Microbiol.">
        <title>Genome sequence of Desulfobacterium autotrophicum HRM2, a marine sulfate reducer oxidizing organic carbon completely to carbon dioxide.</title>
        <authorList>
            <person name="Strittmatter A.W."/>
            <person name="Liesegang H."/>
            <person name="Rabus R."/>
            <person name="Decker I."/>
            <person name="Amann J."/>
            <person name="Andres S."/>
            <person name="Henne A."/>
            <person name="Fricke W.F."/>
            <person name="Martinez-Arias R."/>
            <person name="Bartels D."/>
            <person name="Goesmann A."/>
            <person name="Krause L."/>
            <person name="Puehler A."/>
            <person name="Klenk H.P."/>
            <person name="Richter M."/>
            <person name="Schuler M."/>
            <person name="Gloeckner F.O."/>
            <person name="Meyerdierks A."/>
            <person name="Gottschalk G."/>
            <person name="Amann R."/>
        </authorList>
    </citation>
    <scope>NUCLEOTIDE SEQUENCE [LARGE SCALE GENOMIC DNA]</scope>
    <source>
        <strain evidence="2">ATCC 43914 / DSM 3382 / HRM2</strain>
    </source>
</reference>
<organism evidence="1 2">
    <name type="scientific">Desulforapulum autotrophicum (strain ATCC 43914 / DSM 3382 / VKM B-1955 / HRM2)</name>
    <name type="common">Desulfobacterium autotrophicum</name>
    <dbReference type="NCBI Taxonomy" id="177437"/>
    <lineage>
        <taxon>Bacteria</taxon>
        <taxon>Pseudomonadati</taxon>
        <taxon>Thermodesulfobacteriota</taxon>
        <taxon>Desulfobacteria</taxon>
        <taxon>Desulfobacterales</taxon>
        <taxon>Desulfobacteraceae</taxon>
        <taxon>Desulforapulum</taxon>
    </lineage>
</organism>
<dbReference type="STRING" id="177437.HRM2_39410"/>
<gene>
    <name evidence="1" type="ordered locus">HRM2_39410</name>
</gene>
<dbReference type="EMBL" id="CP001087">
    <property type="protein sequence ID" value="ACN16999.1"/>
    <property type="molecule type" value="Genomic_DNA"/>
</dbReference>
<name>C0QBJ7_DESAH</name>
<dbReference type="KEGG" id="dat:HRM2_39410"/>
<protein>
    <submittedName>
        <fullName evidence="1">Uncharacterized protein</fullName>
    </submittedName>
</protein>
<dbReference type="Proteomes" id="UP000000442">
    <property type="component" value="Chromosome"/>
</dbReference>
<dbReference type="HOGENOM" id="CLU_2989187_0_0_7"/>
<evidence type="ECO:0000313" key="1">
    <source>
        <dbReference type="EMBL" id="ACN16999.1"/>
    </source>
</evidence>